<feature type="transmembrane region" description="Helical" evidence="1">
    <location>
        <begin position="216"/>
        <end position="238"/>
    </location>
</feature>
<evidence type="ECO:0000313" key="2">
    <source>
        <dbReference type="EMBL" id="AHK63640.1"/>
    </source>
</evidence>
<dbReference type="KEGG" id="cav:M832_07910"/>
<keyword evidence="1" id="KW-1133">Transmembrane helix</keyword>
<evidence type="ECO:0000256" key="1">
    <source>
        <dbReference type="SAM" id="Phobius"/>
    </source>
</evidence>
<dbReference type="AlphaFoldDB" id="W8JHL3"/>
<dbReference type="HOGENOM" id="CLU_085960_0_0_0"/>
<feature type="transmembrane region" description="Helical" evidence="1">
    <location>
        <begin position="244"/>
        <end position="263"/>
    </location>
</feature>
<dbReference type="STRING" id="1229831.M832_07910"/>
<dbReference type="PATRIC" id="fig|1229831.3.peg.788"/>
<sequence length="269" mass="28635">MSTLATSTSNPSANDPFTINNSFLFVMNKTRRLSSNLHDHISFTNDLLGVIGSSSSIALAALESSSPVAQKLVNLESACGIAIGMNNLMDIGVQLTQLLSGAMFYQTGKKGGIFWKICPRTRRAQRILRSPLSIARKLARLFSKIIGNLSFFNYPLKLVNLGAHAKTVGGISISLGALASVCGALDDASCIAVVNAFKPASTEERVKIRQIIREKVLSFICNLVDLGAYAVSLVFSFAPALLGLHASLILGISCLLSSVFNLAQDIITG</sequence>
<dbReference type="Proteomes" id="UP000019433">
    <property type="component" value="Chromosome"/>
</dbReference>
<dbReference type="RefSeq" id="WP_038500987.1">
    <property type="nucleotide sequence ID" value="NZ_CP006571.1"/>
</dbReference>
<name>W8JHL3_9CHLA</name>
<organism evidence="2 3">
    <name type="scientific">Chlamydia avium 10DC88</name>
    <dbReference type="NCBI Taxonomy" id="1229831"/>
    <lineage>
        <taxon>Bacteria</taxon>
        <taxon>Pseudomonadati</taxon>
        <taxon>Chlamydiota</taxon>
        <taxon>Chlamydiia</taxon>
        <taxon>Chlamydiales</taxon>
        <taxon>Chlamydiaceae</taxon>
        <taxon>Chlamydia/Chlamydophila group</taxon>
        <taxon>Chlamydia</taxon>
    </lineage>
</organism>
<evidence type="ECO:0000313" key="3">
    <source>
        <dbReference type="Proteomes" id="UP000019433"/>
    </source>
</evidence>
<protein>
    <submittedName>
        <fullName evidence="2">Membrane protein</fullName>
    </submittedName>
</protein>
<keyword evidence="1" id="KW-0472">Membrane</keyword>
<gene>
    <name evidence="2" type="ORF">M832_07910</name>
</gene>
<dbReference type="EMBL" id="CP006571">
    <property type="protein sequence ID" value="AHK63640.1"/>
    <property type="molecule type" value="Genomic_DNA"/>
</dbReference>
<accession>W8JHL3</accession>
<reference evidence="2 3" key="1">
    <citation type="journal article" date="2014" name="Syst. Appl. Microbiol.">
        <title>Evidence for the existence of two new members of the family Chlamydiaceae and proposal of Chlamydia avium sp. nov. and Chlamydia gallinacea sp. nov.</title>
        <authorList>
            <person name="Sachse K."/>
            <person name="Laroucau K."/>
            <person name="Riege K."/>
            <person name="Wehner S."/>
            <person name="Dilcher M."/>
            <person name="Creasy H.H."/>
            <person name="Weidmann M."/>
            <person name="Myers G."/>
            <person name="Vorimore F."/>
            <person name="Vicari N."/>
            <person name="Magnino S."/>
            <person name="Liebler-Tenorio E."/>
            <person name="Ruettger A."/>
            <person name="Bavoil P.M."/>
            <person name="Hufert F.T."/>
            <person name="Rossello-Mora R."/>
            <person name="Marz M."/>
        </authorList>
    </citation>
    <scope>NUCLEOTIDE SEQUENCE [LARGE SCALE GENOMIC DNA]</scope>
    <source>
        <strain evidence="2 3">10DC88</strain>
    </source>
</reference>
<proteinExistence type="predicted"/>
<keyword evidence="1" id="KW-0812">Transmembrane</keyword>